<dbReference type="Pfam" id="PF00536">
    <property type="entry name" value="SAM_1"/>
    <property type="match status" value="1"/>
</dbReference>
<evidence type="ECO:0000256" key="3">
    <source>
        <dbReference type="SAM" id="MobiDB-lite"/>
    </source>
</evidence>
<evidence type="ECO:0000256" key="1">
    <source>
        <dbReference type="ARBA" id="ARBA00022786"/>
    </source>
</evidence>
<evidence type="ECO:0000259" key="5">
    <source>
        <dbReference type="PROSITE" id="PS50237"/>
    </source>
</evidence>
<name>A0A7M5X3N8_9CNID</name>
<dbReference type="AlphaFoldDB" id="A0A7M5X3N8"/>
<feature type="region of interest" description="Disordered" evidence="3">
    <location>
        <begin position="68"/>
        <end position="94"/>
    </location>
</feature>
<dbReference type="Gene3D" id="3.30.2410.10">
    <property type="entry name" value="Hect, E3 ligase catalytic domain"/>
    <property type="match status" value="1"/>
</dbReference>
<evidence type="ECO:0000313" key="7">
    <source>
        <dbReference type="Proteomes" id="UP000594262"/>
    </source>
</evidence>
<keyword evidence="1 2" id="KW-0833">Ubl conjugation pathway</keyword>
<keyword evidence="7" id="KW-1185">Reference proteome</keyword>
<feature type="domain" description="HECT" evidence="5">
    <location>
        <begin position="594"/>
        <end position="637"/>
    </location>
</feature>
<dbReference type="SUPFAM" id="SSF47769">
    <property type="entry name" value="SAM/Pointed domain"/>
    <property type="match status" value="1"/>
</dbReference>
<dbReference type="InterPro" id="IPR001660">
    <property type="entry name" value="SAM"/>
</dbReference>
<dbReference type="InterPro" id="IPR000569">
    <property type="entry name" value="HECT_dom"/>
</dbReference>
<reference evidence="6" key="1">
    <citation type="submission" date="2021-01" db="UniProtKB">
        <authorList>
            <consortium name="EnsemblMetazoa"/>
        </authorList>
    </citation>
    <scope>IDENTIFICATION</scope>
</reference>
<comment type="caution">
    <text evidence="2">Lacks conserved residue(s) required for the propagation of feature annotation.</text>
</comment>
<dbReference type="InterPro" id="IPR013761">
    <property type="entry name" value="SAM/pointed_sf"/>
</dbReference>
<evidence type="ECO:0000313" key="6">
    <source>
        <dbReference type="EnsemblMetazoa" id="CLYHEMP016503.2"/>
    </source>
</evidence>
<dbReference type="Gene3D" id="3.90.1750.10">
    <property type="entry name" value="Hect, E3 ligase catalytic domains"/>
    <property type="match status" value="1"/>
</dbReference>
<dbReference type="Proteomes" id="UP000594262">
    <property type="component" value="Unplaced"/>
</dbReference>
<sequence length="668" mass="76922">KQIKMEEALAKVGLAHLVQKFKDEKVDANVITSASHEDLKHLGVKKLGDRVKLKELCKNTTMSRIRQERRDLFAPYPSATTRNKKQQKDKKAPKKRTWSAQFFCLADKFSTSIPCPTERVTLLNAGLGLKRIKLDIEQHDETIIYQAIMSEEKDNDGQTIGFPALKAAGGFQPMKVEPNSKTLVNLNCPLNVRSLKLCIGQGKIFLRPIQKSLSVIPLKNDEKVSILKEKCFECGQEFSLQDLTFHVESCGKDMELMKNFLLFIVKLVQKMTTEIEMMKIRKMKTMKNENNENENNENENNGNETEENQNHESTVGNRNDSAFNITVEYVGQDDIISQEHDDFKKIQEDFDIIESVNKILNHGFANNNNSPVELLRVMQEHLVLGRSLEVRDVSVAEEGPVNFIMVDRANLLVTGFDEISQLDFKFMCLRVQFYCERAEDSGGPRKDFFNQMVREIKEEFFDKEALPINKYYNAGTVMGLSMLQNGPFPRFLKEDEIKEIFTKEKPELKYLHIRQAFKDLGILQVFQHFPMMLHLLRPSPQYNLTFRKVVELLQPLWEEEGSNAKMRQKKLYAIFLKYLRLVHGGKRSVVLADILRFTTGSEEEPLLGYGIHPTLKILPVLSSFLPTSNTCINQLQLYTETMTIPLLKENELFSKFDVSFLHREFGLA</sequence>
<feature type="region of interest" description="Disordered" evidence="3">
    <location>
        <begin position="285"/>
        <end position="318"/>
    </location>
</feature>
<feature type="domain" description="HECT" evidence="5">
    <location>
        <begin position="420"/>
        <end position="456"/>
    </location>
</feature>
<feature type="domain" description="SAM" evidence="4">
    <location>
        <begin position="1"/>
        <end position="53"/>
    </location>
</feature>
<organism evidence="6 7">
    <name type="scientific">Clytia hemisphaerica</name>
    <dbReference type="NCBI Taxonomy" id="252671"/>
    <lineage>
        <taxon>Eukaryota</taxon>
        <taxon>Metazoa</taxon>
        <taxon>Cnidaria</taxon>
        <taxon>Hydrozoa</taxon>
        <taxon>Hydroidolina</taxon>
        <taxon>Leptothecata</taxon>
        <taxon>Obeliida</taxon>
        <taxon>Clytiidae</taxon>
        <taxon>Clytia</taxon>
    </lineage>
</organism>
<dbReference type="Gene3D" id="1.10.150.50">
    <property type="entry name" value="Transcription Factor, Ets-1"/>
    <property type="match status" value="1"/>
</dbReference>
<dbReference type="PROSITE" id="PS50105">
    <property type="entry name" value="SAM_DOMAIN"/>
    <property type="match status" value="1"/>
</dbReference>
<dbReference type="GO" id="GO:0004842">
    <property type="term" value="F:ubiquitin-protein transferase activity"/>
    <property type="evidence" value="ECO:0007669"/>
    <property type="project" value="InterPro"/>
</dbReference>
<feature type="compositionally biased region" description="Basic residues" evidence="3">
    <location>
        <begin position="82"/>
        <end position="94"/>
    </location>
</feature>
<feature type="active site" description="Glycyl thioester intermediate" evidence="2">
    <location>
        <position position="631"/>
    </location>
</feature>
<evidence type="ECO:0000259" key="4">
    <source>
        <dbReference type="PROSITE" id="PS50105"/>
    </source>
</evidence>
<dbReference type="PROSITE" id="PS50237">
    <property type="entry name" value="HECT"/>
    <property type="match status" value="2"/>
</dbReference>
<dbReference type="CDD" id="cd09487">
    <property type="entry name" value="SAM_superfamily"/>
    <property type="match status" value="1"/>
</dbReference>
<dbReference type="EnsemblMetazoa" id="CLYHEMT016503.2">
    <property type="protein sequence ID" value="CLYHEMP016503.2"/>
    <property type="gene ID" value="CLYHEMG016503"/>
</dbReference>
<dbReference type="OrthoDB" id="5981981at2759"/>
<evidence type="ECO:0000256" key="2">
    <source>
        <dbReference type="PROSITE-ProRule" id="PRU00104"/>
    </source>
</evidence>
<dbReference type="InterPro" id="IPR035983">
    <property type="entry name" value="Hect_E3_ubiquitin_ligase"/>
</dbReference>
<proteinExistence type="predicted"/>
<dbReference type="Pfam" id="PF00632">
    <property type="entry name" value="HECT"/>
    <property type="match status" value="1"/>
</dbReference>
<accession>A0A7M5X3N8</accession>
<dbReference type="SUPFAM" id="SSF56204">
    <property type="entry name" value="Hect, E3 ligase catalytic domain"/>
    <property type="match status" value="1"/>
</dbReference>
<protein>
    <submittedName>
        <fullName evidence="6">Uncharacterized protein</fullName>
    </submittedName>
</protein>